<dbReference type="GO" id="GO:1901678">
    <property type="term" value="P:iron coordination entity transport"/>
    <property type="evidence" value="ECO:0007669"/>
    <property type="project" value="UniProtKB-ARBA"/>
</dbReference>
<keyword evidence="5 6" id="KW-0732">Signal</keyword>
<comment type="similarity">
    <text evidence="2">Belongs to the bacterial solute-binding protein 8 family.</text>
</comment>
<dbReference type="CDD" id="cd01140">
    <property type="entry name" value="FatB"/>
    <property type="match status" value="1"/>
</dbReference>
<proteinExistence type="inferred from homology"/>
<feature type="chain" id="PRO_5011490806" evidence="6">
    <location>
        <begin position="30"/>
        <end position="310"/>
    </location>
</feature>
<dbReference type="AlphaFoldDB" id="A0A1H4M0Y8"/>
<evidence type="ECO:0000256" key="2">
    <source>
        <dbReference type="ARBA" id="ARBA00008814"/>
    </source>
</evidence>
<feature type="signal peptide" evidence="6">
    <location>
        <begin position="1"/>
        <end position="29"/>
    </location>
</feature>
<reference evidence="9" key="1">
    <citation type="submission" date="2016-10" db="EMBL/GenBank/DDBJ databases">
        <authorList>
            <person name="Varghese N."/>
            <person name="Submissions S."/>
        </authorList>
    </citation>
    <scope>NUCLEOTIDE SEQUENCE [LARGE SCALE GENOMIC DNA]</scope>
    <source>
        <strain evidence="9">ES.061</strain>
    </source>
</reference>
<evidence type="ECO:0000313" key="9">
    <source>
        <dbReference type="Proteomes" id="UP000199064"/>
    </source>
</evidence>
<dbReference type="GO" id="GO:0030288">
    <property type="term" value="C:outer membrane-bounded periplasmic space"/>
    <property type="evidence" value="ECO:0007669"/>
    <property type="project" value="TreeGrafter"/>
</dbReference>
<dbReference type="Proteomes" id="UP000199064">
    <property type="component" value="Unassembled WGS sequence"/>
</dbReference>
<evidence type="ECO:0000256" key="6">
    <source>
        <dbReference type="SAM" id="SignalP"/>
    </source>
</evidence>
<dbReference type="PROSITE" id="PS50983">
    <property type="entry name" value="FE_B12_PBP"/>
    <property type="match status" value="1"/>
</dbReference>
<dbReference type="InterPro" id="IPR051313">
    <property type="entry name" value="Bact_iron-sidero_bind"/>
</dbReference>
<name>A0A1H4M0Y8_9HYPH</name>
<evidence type="ECO:0000259" key="7">
    <source>
        <dbReference type="PROSITE" id="PS50983"/>
    </source>
</evidence>
<evidence type="ECO:0000256" key="4">
    <source>
        <dbReference type="ARBA" id="ARBA00022496"/>
    </source>
</evidence>
<organism evidence="8 9">
    <name type="scientific">Nitratireductor aquibiodomus</name>
    <dbReference type="NCBI Taxonomy" id="204799"/>
    <lineage>
        <taxon>Bacteria</taxon>
        <taxon>Pseudomonadati</taxon>
        <taxon>Pseudomonadota</taxon>
        <taxon>Alphaproteobacteria</taxon>
        <taxon>Hyphomicrobiales</taxon>
        <taxon>Phyllobacteriaceae</taxon>
        <taxon>Nitratireductor</taxon>
    </lineage>
</organism>
<dbReference type="Gene3D" id="3.40.50.1980">
    <property type="entry name" value="Nitrogenase molybdenum iron protein domain"/>
    <property type="match status" value="2"/>
</dbReference>
<sequence length="310" mass="32590">MISKFNLLAGRFLASAIALAAFLPGYANAGEIIVKHAQGETVLPDTPKKVLTFDLATLDTLDALGVEVAGVPSALIPAYLSRYEGGDYAKIGSLFEPDFEAVNAAGPDLIIVAARSAAQYEALSKIAPTIDLTIDPDNFLQGAEENARKLGVIFDKEDAAGALIEKLDKSVAALRETAKDAGKGLIILTNGGKVSAYGPGSRFGWLHDDLGVLPAVEDVEAATHGEAVSFEFILKTNPDWLFVVDRDSAVGSDGQSARQTLDNELVAATTAAREGNIYYADAVRWYLVGGGMTALQAEVDAITKAMSAVD</sequence>
<keyword evidence="4" id="KW-0410">Iron transport</keyword>
<accession>A0A1H4M0Y8</accession>
<evidence type="ECO:0000256" key="1">
    <source>
        <dbReference type="ARBA" id="ARBA00004196"/>
    </source>
</evidence>
<dbReference type="Pfam" id="PF01497">
    <property type="entry name" value="Peripla_BP_2"/>
    <property type="match status" value="1"/>
</dbReference>
<protein>
    <submittedName>
        <fullName evidence="8">Iron complex transport system substrate-binding protein</fullName>
    </submittedName>
</protein>
<dbReference type="InterPro" id="IPR002491">
    <property type="entry name" value="ABC_transptr_periplasmic_BD"/>
</dbReference>
<evidence type="ECO:0000256" key="5">
    <source>
        <dbReference type="ARBA" id="ARBA00022729"/>
    </source>
</evidence>
<dbReference type="EMBL" id="FNSL01000001">
    <property type="protein sequence ID" value="SEB76092.1"/>
    <property type="molecule type" value="Genomic_DNA"/>
</dbReference>
<dbReference type="PANTHER" id="PTHR30532:SF28">
    <property type="entry name" value="PETROBACTIN-BINDING PROTEIN YCLQ"/>
    <property type="match status" value="1"/>
</dbReference>
<dbReference type="PANTHER" id="PTHR30532">
    <property type="entry name" value="IRON III DICITRATE-BINDING PERIPLASMIC PROTEIN"/>
    <property type="match status" value="1"/>
</dbReference>
<dbReference type="RefSeq" id="WP_090329362.1">
    <property type="nucleotide sequence ID" value="NZ_FNSL01000001.1"/>
</dbReference>
<dbReference type="InterPro" id="IPR033870">
    <property type="entry name" value="FatB"/>
</dbReference>
<gene>
    <name evidence="8" type="ORF">SAMN05216452_3071</name>
</gene>
<keyword evidence="9" id="KW-1185">Reference proteome</keyword>
<keyword evidence="3" id="KW-0813">Transport</keyword>
<evidence type="ECO:0000313" key="8">
    <source>
        <dbReference type="EMBL" id="SEB76092.1"/>
    </source>
</evidence>
<feature type="domain" description="Fe/B12 periplasmic-binding" evidence="7">
    <location>
        <begin position="49"/>
        <end position="310"/>
    </location>
</feature>
<comment type="subcellular location">
    <subcellularLocation>
        <location evidence="1">Cell envelope</location>
    </subcellularLocation>
</comment>
<keyword evidence="4" id="KW-0406">Ion transport</keyword>
<dbReference type="SUPFAM" id="SSF53807">
    <property type="entry name" value="Helical backbone' metal receptor"/>
    <property type="match status" value="1"/>
</dbReference>
<evidence type="ECO:0000256" key="3">
    <source>
        <dbReference type="ARBA" id="ARBA00022448"/>
    </source>
</evidence>
<keyword evidence="4" id="KW-0408">Iron</keyword>